<dbReference type="InterPro" id="IPR007310">
    <property type="entry name" value="Aerobactin_biosyn_IucA/IucC_N"/>
</dbReference>
<dbReference type="EMBL" id="JAAGMU010001357">
    <property type="protein sequence ID" value="NEC82726.1"/>
    <property type="molecule type" value="Genomic_DNA"/>
</dbReference>
<dbReference type="Pfam" id="PF04183">
    <property type="entry name" value="IucA_IucC"/>
    <property type="match status" value="1"/>
</dbReference>
<dbReference type="AlphaFoldDB" id="A0A6G3U8I7"/>
<sequence length="77" mass="8343">AAWLPYAPEAHARFPLTLLGLREDTVVDDGDTSALDLLGTPPPGYRLLPAHPWQLDLAARRLAPAFADGRLLRLGTT</sequence>
<gene>
    <name evidence="2" type="ORF">G3I38_26675</name>
</gene>
<proteinExistence type="predicted"/>
<accession>A0A6G3U8I7</accession>
<feature type="non-terminal residue" evidence="2">
    <location>
        <position position="77"/>
    </location>
</feature>
<feature type="non-terminal residue" evidence="2">
    <location>
        <position position="1"/>
    </location>
</feature>
<comment type="caution">
    <text evidence="2">The sequence shown here is derived from an EMBL/GenBank/DDBJ whole genome shotgun (WGS) entry which is preliminary data.</text>
</comment>
<name>A0A6G3U8I7_9ACTN</name>
<protein>
    <submittedName>
        <fullName evidence="2">IucA/IucC family siderophore biosynthesis protein</fullName>
    </submittedName>
</protein>
<dbReference type="RefSeq" id="WP_239064397.1">
    <property type="nucleotide sequence ID" value="NZ_JAAGMU010001357.1"/>
</dbReference>
<feature type="domain" description="Aerobactin siderophore biosynthesis IucA/IucC N-terminal" evidence="1">
    <location>
        <begin position="4"/>
        <end position="76"/>
    </location>
</feature>
<reference evidence="2" key="1">
    <citation type="submission" date="2020-01" db="EMBL/GenBank/DDBJ databases">
        <title>Insect and environment-associated Actinomycetes.</title>
        <authorList>
            <person name="Currrie C."/>
            <person name="Chevrette M."/>
            <person name="Carlson C."/>
            <person name="Stubbendieck R."/>
            <person name="Wendt-Pienkowski E."/>
        </authorList>
    </citation>
    <scope>NUCLEOTIDE SEQUENCE</scope>
    <source>
        <strain evidence="2">SID7958</strain>
    </source>
</reference>
<dbReference type="GO" id="GO:0019290">
    <property type="term" value="P:siderophore biosynthetic process"/>
    <property type="evidence" value="ECO:0007669"/>
    <property type="project" value="InterPro"/>
</dbReference>
<evidence type="ECO:0000259" key="1">
    <source>
        <dbReference type="Pfam" id="PF04183"/>
    </source>
</evidence>
<organism evidence="2">
    <name type="scientific">Streptomyces sp. SID7958</name>
    <dbReference type="NCBI Taxonomy" id="2706093"/>
    <lineage>
        <taxon>Bacteria</taxon>
        <taxon>Bacillati</taxon>
        <taxon>Actinomycetota</taxon>
        <taxon>Actinomycetes</taxon>
        <taxon>Kitasatosporales</taxon>
        <taxon>Streptomycetaceae</taxon>
        <taxon>Streptomyces</taxon>
    </lineage>
</organism>
<evidence type="ECO:0000313" key="2">
    <source>
        <dbReference type="EMBL" id="NEC82726.1"/>
    </source>
</evidence>